<dbReference type="Proteomes" id="UP000008221">
    <property type="component" value="Chromosome"/>
</dbReference>
<dbReference type="Gene3D" id="1.50.10.20">
    <property type="match status" value="1"/>
</dbReference>
<feature type="compositionally biased region" description="Low complexity" evidence="1">
    <location>
        <begin position="354"/>
        <end position="377"/>
    </location>
</feature>
<accession>A0LTF9</accession>
<dbReference type="InterPro" id="IPR008930">
    <property type="entry name" value="Terpenoid_cyclase/PrenylTrfase"/>
</dbReference>
<feature type="transmembrane region" description="Helical" evidence="2">
    <location>
        <begin position="387"/>
        <end position="407"/>
    </location>
</feature>
<name>A0LTF9_ACIC1</name>
<reference evidence="4 5" key="1">
    <citation type="journal article" date="2009" name="Genome Res.">
        <title>Complete genome of the cellulolytic thermophile Acidothermus cellulolyticus 11B provides insights into its ecophysiological and evolutionary adaptations.</title>
        <authorList>
            <person name="Barabote R.D."/>
            <person name="Xie G."/>
            <person name="Leu D.H."/>
            <person name="Normand P."/>
            <person name="Necsulea A."/>
            <person name="Daubin V."/>
            <person name="Medigue C."/>
            <person name="Adney W.S."/>
            <person name="Xu X.C."/>
            <person name="Lapidus A."/>
            <person name="Parales R.E."/>
            <person name="Detter C."/>
            <person name="Pujic P."/>
            <person name="Bruce D."/>
            <person name="Lavire C."/>
            <person name="Challacombe J.F."/>
            <person name="Brettin T.S."/>
            <person name="Berry A.M."/>
        </authorList>
    </citation>
    <scope>NUCLEOTIDE SEQUENCE [LARGE SCALE GENOMIC DNA]</scope>
    <source>
        <strain evidence="5">ATCC 43068 / DSM 8971 / 11B</strain>
    </source>
</reference>
<organism evidence="4 5">
    <name type="scientific">Acidothermus cellulolyticus (strain ATCC 43068 / DSM 8971 / 11B)</name>
    <dbReference type="NCBI Taxonomy" id="351607"/>
    <lineage>
        <taxon>Bacteria</taxon>
        <taxon>Bacillati</taxon>
        <taxon>Actinomycetota</taxon>
        <taxon>Actinomycetes</taxon>
        <taxon>Acidothermales</taxon>
        <taxon>Acidothermaceae</taxon>
        <taxon>Acidothermus</taxon>
    </lineage>
</organism>
<feature type="region of interest" description="Disordered" evidence="1">
    <location>
        <begin position="354"/>
        <end position="379"/>
    </location>
</feature>
<dbReference type="STRING" id="351607.Acel_0946"/>
<evidence type="ECO:0000313" key="5">
    <source>
        <dbReference type="Proteomes" id="UP000008221"/>
    </source>
</evidence>
<evidence type="ECO:0000256" key="1">
    <source>
        <dbReference type="SAM" id="MobiDB-lite"/>
    </source>
</evidence>
<proteinExistence type="predicted"/>
<dbReference type="eggNOG" id="COG1657">
    <property type="taxonomic scope" value="Bacteria"/>
</dbReference>
<dbReference type="KEGG" id="ace:Acel_0946"/>
<dbReference type="RefSeq" id="WP_011719782.1">
    <property type="nucleotide sequence ID" value="NC_008578.1"/>
</dbReference>
<protein>
    <submittedName>
        <fullName evidence="4">LPXTG-motif cell wall anchor domain protein</fullName>
    </submittedName>
</protein>
<keyword evidence="3" id="KW-0732">Signal</keyword>
<dbReference type="AlphaFoldDB" id="A0LTF9"/>
<gene>
    <name evidence="4" type="ordered locus">Acel_0946</name>
</gene>
<keyword evidence="5" id="KW-1185">Reference proteome</keyword>
<dbReference type="HOGENOM" id="CLU_645442_0_0_11"/>
<keyword evidence="2" id="KW-0812">Transmembrane</keyword>
<evidence type="ECO:0000256" key="2">
    <source>
        <dbReference type="SAM" id="Phobius"/>
    </source>
</evidence>
<keyword evidence="2" id="KW-0472">Membrane</keyword>
<dbReference type="SUPFAM" id="SSF48239">
    <property type="entry name" value="Terpenoid cyclases/Protein prenyltransferases"/>
    <property type="match status" value="1"/>
</dbReference>
<feature type="chain" id="PRO_5002627429" evidence="3">
    <location>
        <begin position="29"/>
        <end position="415"/>
    </location>
</feature>
<keyword evidence="2" id="KW-1133">Transmembrane helix</keyword>
<sequence>MIRTLRRAGVAAVLAAIAPLAVTAPATAASSDTGLFGSADPTYDGVYRQGLAVLGLIAAGQHPDAAAIDWLLGQQCADGAFTAYRPDPTVPCQTSKEDSNATALAAMALIAAGKTAAGTAAAHALANFQLADGGFYASAAFGTPASDANSTGLALSTFAAAGIDPTSITKNGKNGIDFLRSIQVPCTAGSGAGAFDYQPETPLAANDYATVQAVLGLLGKALPVPAATPAAAVPACVPSTDAATAAADAIGYLANRLTATHGAIPSAFGSGTDWTTTANALLDLIAAGQGAAAVQEGLAALQTNARSYITSNGTTSPGAVGTLLLVAAATGTNPRNFGGVDLVAALLATERSAPATATPTPSASASATPRPTATPATLPMTGSRVDLPVAAAGVVLLALGTALVLSARRPRRSRS</sequence>
<feature type="signal peptide" evidence="3">
    <location>
        <begin position="1"/>
        <end position="28"/>
    </location>
</feature>
<evidence type="ECO:0000313" key="4">
    <source>
        <dbReference type="EMBL" id="ABK52719.1"/>
    </source>
</evidence>
<dbReference type="OrthoDB" id="3852853at2"/>
<dbReference type="InParanoid" id="A0LTF9"/>
<evidence type="ECO:0000256" key="3">
    <source>
        <dbReference type="SAM" id="SignalP"/>
    </source>
</evidence>
<dbReference type="EMBL" id="CP000481">
    <property type="protein sequence ID" value="ABK52719.1"/>
    <property type="molecule type" value="Genomic_DNA"/>
</dbReference>